<accession>A0A6G8QEK7</accession>
<keyword evidence="9" id="KW-1185">Reference proteome</keyword>
<reference evidence="8 9" key="1">
    <citation type="submission" date="2019-10" db="EMBL/GenBank/DDBJ databases">
        <title>Rubrobacter sp nov SCSIO 52090 isolated from a deep-sea sediment in the South China Sea.</title>
        <authorList>
            <person name="Chen R.W."/>
        </authorList>
    </citation>
    <scope>NUCLEOTIDE SEQUENCE [LARGE SCALE GENOMIC DNA]</scope>
    <source>
        <strain evidence="8 9">SCSIO 52909</strain>
    </source>
</reference>
<dbReference type="GO" id="GO:0005829">
    <property type="term" value="C:cytosol"/>
    <property type="evidence" value="ECO:0007669"/>
    <property type="project" value="TreeGrafter"/>
</dbReference>
<dbReference type="GO" id="GO:0004375">
    <property type="term" value="F:glycine dehydrogenase (decarboxylating) activity"/>
    <property type="evidence" value="ECO:0007669"/>
    <property type="project" value="UniProtKB-EC"/>
</dbReference>
<comment type="catalytic activity">
    <reaction evidence="5">
        <text>N(6)-[(R)-lipoyl]-L-lysyl-[glycine-cleavage complex H protein] + glycine + H(+) = N(6)-[(R)-S(8)-aminomethyldihydrolipoyl]-L-lysyl-[glycine-cleavage complex H protein] + CO2</text>
        <dbReference type="Rhea" id="RHEA:24304"/>
        <dbReference type="Rhea" id="RHEA-COMP:10494"/>
        <dbReference type="Rhea" id="RHEA-COMP:10495"/>
        <dbReference type="ChEBI" id="CHEBI:15378"/>
        <dbReference type="ChEBI" id="CHEBI:16526"/>
        <dbReference type="ChEBI" id="CHEBI:57305"/>
        <dbReference type="ChEBI" id="CHEBI:83099"/>
        <dbReference type="ChEBI" id="CHEBI:83143"/>
        <dbReference type="EC" id="1.4.4.2"/>
    </reaction>
</comment>
<keyword evidence="3" id="KW-0663">Pyridoxal phosphate</keyword>
<protein>
    <recommendedName>
        <fullName evidence="2">glycine dehydrogenase (aminomethyl-transferring)</fullName>
        <ecNumber evidence="2">1.4.4.2</ecNumber>
    </recommendedName>
</protein>
<gene>
    <name evidence="8" type="ORF">GBA63_21525</name>
</gene>
<dbReference type="GO" id="GO:0030170">
    <property type="term" value="F:pyridoxal phosphate binding"/>
    <property type="evidence" value="ECO:0007669"/>
    <property type="project" value="TreeGrafter"/>
</dbReference>
<dbReference type="FunFam" id="3.40.640.10:FF:000224">
    <property type="entry name" value="Probable glycine dehydrogenase (decarboxylating) subunit 2"/>
    <property type="match status" value="1"/>
</dbReference>
<feature type="domain" description="Glycine dehydrogenase C-terminal" evidence="7">
    <location>
        <begin position="348"/>
        <end position="443"/>
    </location>
</feature>
<evidence type="ECO:0000256" key="1">
    <source>
        <dbReference type="ARBA" id="ARBA00003788"/>
    </source>
</evidence>
<evidence type="ECO:0000313" key="8">
    <source>
        <dbReference type="EMBL" id="QIN84936.1"/>
    </source>
</evidence>
<dbReference type="RefSeq" id="WP_166179615.1">
    <property type="nucleotide sequence ID" value="NZ_CP045119.1"/>
</dbReference>
<dbReference type="KEGG" id="rub:GBA63_21525"/>
<dbReference type="Gene3D" id="3.90.1150.10">
    <property type="entry name" value="Aspartate Aminotransferase, domain 1"/>
    <property type="match status" value="1"/>
</dbReference>
<dbReference type="InterPro" id="IPR000192">
    <property type="entry name" value="Aminotrans_V_dom"/>
</dbReference>
<dbReference type="InterPro" id="IPR020581">
    <property type="entry name" value="GDC_P"/>
</dbReference>
<dbReference type="GO" id="GO:0005960">
    <property type="term" value="C:glycine cleavage complex"/>
    <property type="evidence" value="ECO:0007669"/>
    <property type="project" value="TreeGrafter"/>
</dbReference>
<dbReference type="InterPro" id="IPR015421">
    <property type="entry name" value="PyrdxlP-dep_Trfase_major"/>
</dbReference>
<evidence type="ECO:0000313" key="9">
    <source>
        <dbReference type="Proteomes" id="UP000501452"/>
    </source>
</evidence>
<dbReference type="Gene3D" id="6.20.440.10">
    <property type="match status" value="1"/>
</dbReference>
<evidence type="ECO:0000256" key="2">
    <source>
        <dbReference type="ARBA" id="ARBA00012134"/>
    </source>
</evidence>
<dbReference type="NCBIfam" id="NF003346">
    <property type="entry name" value="PRK04366.1"/>
    <property type="match status" value="1"/>
</dbReference>
<dbReference type="GO" id="GO:0016594">
    <property type="term" value="F:glycine binding"/>
    <property type="evidence" value="ECO:0007669"/>
    <property type="project" value="TreeGrafter"/>
</dbReference>
<dbReference type="PANTHER" id="PTHR11773">
    <property type="entry name" value="GLYCINE DEHYDROGENASE, DECARBOXYLATING"/>
    <property type="match status" value="1"/>
</dbReference>
<name>A0A6G8QEK7_9ACTN</name>
<dbReference type="EC" id="1.4.4.2" evidence="2"/>
<dbReference type="AlphaFoldDB" id="A0A6G8QEK7"/>
<dbReference type="Pfam" id="PF21478">
    <property type="entry name" value="GcvP2_C"/>
    <property type="match status" value="1"/>
</dbReference>
<keyword evidence="8" id="KW-0808">Transferase</keyword>
<feature type="domain" description="Aminotransferase class V" evidence="6">
    <location>
        <begin position="145"/>
        <end position="277"/>
    </location>
</feature>
<sequence>MVDNLIRTKGREGRRGYTLPKNDVDGTSLEKILPKAALRKEKPRLAEVDEPTVVRHYTNLSRQNWGIDTNFYPLGSCTMKHNPRANEVAANNPGFAGLHPLQPEAQAQGALQVMHELQGFLAEVSGLPAVSLQPLAGAQGELTSILMVKKFFEDSGDHGRTTVLVPSTAHGTNPATASMADFKAKEIGLDEHGCVDVDELRELVDETTAALMITNPNTCGVYERNIKEIAQVLHEAGAFLYMDGANMNANLGRMRPAEAGVDVMHFNLHKTFSTPHGGGGPGCGAIACSETLAPFRPDPAVEKDGETYSFVRPAQSIGRVAGFHGNFGQMLRAWNYIKMHGPDLRDVTDMAVLNANYVRARLGGTYQIPYDELCKHEVVVQPPKGKKALDIAKGLIDHGYHPPTIYFPLVVKEAMLIEPTETESKETLDDFIGAMLELAETTSEELEEAPTHAPTRRLDEARAARQLKARW</sequence>
<evidence type="ECO:0000259" key="7">
    <source>
        <dbReference type="Pfam" id="PF21478"/>
    </source>
</evidence>
<evidence type="ECO:0000259" key="6">
    <source>
        <dbReference type="Pfam" id="PF00266"/>
    </source>
</evidence>
<dbReference type="GO" id="GO:0019464">
    <property type="term" value="P:glycine decarboxylation via glycine cleavage system"/>
    <property type="evidence" value="ECO:0007669"/>
    <property type="project" value="TreeGrafter"/>
</dbReference>
<dbReference type="InterPro" id="IPR015424">
    <property type="entry name" value="PyrdxlP-dep_Trfase"/>
</dbReference>
<dbReference type="Gene3D" id="3.40.640.10">
    <property type="entry name" value="Type I PLP-dependent aspartate aminotransferase-like (Major domain)"/>
    <property type="match status" value="1"/>
</dbReference>
<comment type="function">
    <text evidence="1">The glycine cleavage system catalyzes the degradation of glycine. The P protein binds the alpha-amino group of glycine through its pyridoxal phosphate cofactor; CO(2) is released and the remaining methylamine moiety is then transferred to the lipoamide cofactor of the H protein.</text>
</comment>
<proteinExistence type="predicted"/>
<dbReference type="Pfam" id="PF00266">
    <property type="entry name" value="Aminotran_5"/>
    <property type="match status" value="1"/>
</dbReference>
<evidence type="ECO:0000256" key="3">
    <source>
        <dbReference type="ARBA" id="ARBA00022898"/>
    </source>
</evidence>
<dbReference type="SUPFAM" id="SSF53383">
    <property type="entry name" value="PLP-dependent transferases"/>
    <property type="match status" value="1"/>
</dbReference>
<keyword evidence="8" id="KW-0032">Aminotransferase</keyword>
<keyword evidence="4" id="KW-0560">Oxidoreductase</keyword>
<dbReference type="InterPro" id="IPR015422">
    <property type="entry name" value="PyrdxlP-dep_Trfase_small"/>
</dbReference>
<evidence type="ECO:0000256" key="4">
    <source>
        <dbReference type="ARBA" id="ARBA00023002"/>
    </source>
</evidence>
<evidence type="ECO:0000256" key="5">
    <source>
        <dbReference type="ARBA" id="ARBA00049026"/>
    </source>
</evidence>
<dbReference type="GO" id="GO:0008483">
    <property type="term" value="F:transaminase activity"/>
    <property type="evidence" value="ECO:0007669"/>
    <property type="project" value="UniProtKB-KW"/>
</dbReference>
<dbReference type="InterPro" id="IPR049316">
    <property type="entry name" value="GDC-P_C"/>
</dbReference>
<organism evidence="8 9">
    <name type="scientific">Rubrobacter tropicus</name>
    <dbReference type="NCBI Taxonomy" id="2653851"/>
    <lineage>
        <taxon>Bacteria</taxon>
        <taxon>Bacillati</taxon>
        <taxon>Actinomycetota</taxon>
        <taxon>Rubrobacteria</taxon>
        <taxon>Rubrobacterales</taxon>
        <taxon>Rubrobacteraceae</taxon>
        <taxon>Rubrobacter</taxon>
    </lineage>
</organism>
<dbReference type="PANTHER" id="PTHR11773:SF1">
    <property type="entry name" value="GLYCINE DEHYDROGENASE (DECARBOXYLATING), MITOCHONDRIAL"/>
    <property type="match status" value="1"/>
</dbReference>
<dbReference type="Proteomes" id="UP000501452">
    <property type="component" value="Chromosome"/>
</dbReference>
<dbReference type="EMBL" id="CP045119">
    <property type="protein sequence ID" value="QIN84936.1"/>
    <property type="molecule type" value="Genomic_DNA"/>
</dbReference>